<reference evidence="3 4" key="1">
    <citation type="submission" date="2014-06" db="EMBL/GenBank/DDBJ databases">
        <title>The genome of the endonuclear symbiont Nucleicultrix amoebiphila.</title>
        <authorList>
            <person name="Schulz F."/>
            <person name="Horn M."/>
        </authorList>
    </citation>
    <scope>NUCLEOTIDE SEQUENCE [LARGE SCALE GENOMIC DNA]</scope>
    <source>
        <strain evidence="3 4">FS5</strain>
    </source>
</reference>
<evidence type="ECO:0000313" key="3">
    <source>
        <dbReference type="EMBL" id="ARN84849.1"/>
    </source>
</evidence>
<dbReference type="AlphaFoldDB" id="A0A1W6N4Z8"/>
<keyword evidence="4" id="KW-1185">Reference proteome</keyword>
<dbReference type="InterPro" id="IPR020941">
    <property type="entry name" value="SUFU-like_domain"/>
</dbReference>
<protein>
    <recommendedName>
        <fullName evidence="2">Suppressor of fused-like domain-containing protein</fullName>
    </recommendedName>
</protein>
<feature type="domain" description="Suppressor of fused-like" evidence="2">
    <location>
        <begin position="75"/>
        <end position="249"/>
    </location>
</feature>
<accession>A0A1W6N4Z8</accession>
<keyword evidence="1" id="KW-0732">Signal</keyword>
<dbReference type="Pfam" id="PF05076">
    <property type="entry name" value="SUFU"/>
    <property type="match status" value="1"/>
</dbReference>
<dbReference type="Proteomes" id="UP000237351">
    <property type="component" value="Chromosome"/>
</dbReference>
<evidence type="ECO:0000256" key="1">
    <source>
        <dbReference type="SAM" id="SignalP"/>
    </source>
</evidence>
<evidence type="ECO:0000259" key="2">
    <source>
        <dbReference type="Pfam" id="PF05076"/>
    </source>
</evidence>
<sequence length="253" mass="28905">MKIFQKILFLLFLLPPYTVLGTQTDIQASPHFQVFNAMKKNQPEKYEQTLTLVKEHVEKNIGPVTEIAVDSSIKEQPISILVVAPTLQRNYYTLVTSGMSVLSMHDPFDQIEHYGELVVCLPANWMPSLASVIDSDADAKKFWPIDLLIKLARYPHVNNTYINSGHTIPQGPENNPYPQFNRILIHFPIKLGEDFGVLPTKDARTAILFHGVYPIFADEFDYKKRHNSDDLLDYLIYQGVSLILDVDRKSTCR</sequence>
<organism evidence="3 4">
    <name type="scientific">Candidatus Nucleicultrix amoebiphila FS5</name>
    <dbReference type="NCBI Taxonomy" id="1414854"/>
    <lineage>
        <taxon>Bacteria</taxon>
        <taxon>Pseudomonadati</taxon>
        <taxon>Pseudomonadota</taxon>
        <taxon>Alphaproteobacteria</taxon>
        <taxon>Holosporales</taxon>
        <taxon>Candidatus Nucleicultricaceae</taxon>
        <taxon>Candidatus Nucleicultrix</taxon>
    </lineage>
</organism>
<gene>
    <name evidence="3" type="ORF">GQ61_05600</name>
</gene>
<proteinExistence type="predicted"/>
<feature type="signal peptide" evidence="1">
    <location>
        <begin position="1"/>
        <end position="21"/>
    </location>
</feature>
<dbReference type="EMBL" id="CP008743">
    <property type="protein sequence ID" value="ARN84849.1"/>
    <property type="molecule type" value="Genomic_DNA"/>
</dbReference>
<feature type="chain" id="PRO_5012958562" description="Suppressor of fused-like domain-containing protein" evidence="1">
    <location>
        <begin position="22"/>
        <end position="253"/>
    </location>
</feature>
<name>A0A1W6N4Z8_9PROT</name>
<dbReference type="KEGG" id="naf:GQ61_05600"/>
<evidence type="ECO:0000313" key="4">
    <source>
        <dbReference type="Proteomes" id="UP000237351"/>
    </source>
</evidence>
<dbReference type="OrthoDB" id="4827574at2"/>